<accession>A0A1L6MYI8</accession>
<dbReference type="AlphaFoldDB" id="A0A1L6MYI8"/>
<sequence>MKKSPLAQVKEKFGDKAGLIKALEPLTSHDLCVSRLHDAKELAHVSNAKLLKLYYTLSIVKERFGNRDKLIETILEMQKRVKDTGYRARLSTYPIPRLYDLFRSLLKREKAMEKKKEAQQAASQKAS</sequence>
<dbReference type="RefSeq" id="WP_075277311.1">
    <property type="nucleotide sequence ID" value="NZ_CP016908.1"/>
</dbReference>
<dbReference type="KEGG" id="pabo:BCY86_08120"/>
<evidence type="ECO:0000313" key="1">
    <source>
        <dbReference type="EMBL" id="APS00641.1"/>
    </source>
</evidence>
<organism evidence="1 2">
    <name type="scientific">Pajaroellobacter abortibovis</name>
    <dbReference type="NCBI Taxonomy" id="1882918"/>
    <lineage>
        <taxon>Bacteria</taxon>
        <taxon>Pseudomonadati</taxon>
        <taxon>Myxococcota</taxon>
        <taxon>Polyangia</taxon>
        <taxon>Polyangiales</taxon>
        <taxon>Polyangiaceae</taxon>
    </lineage>
</organism>
<proteinExistence type="predicted"/>
<dbReference type="STRING" id="1882918.BCY86_08120"/>
<name>A0A1L6MYI8_9BACT</name>
<gene>
    <name evidence="1" type="ORF">BCY86_08120</name>
</gene>
<dbReference type="EMBL" id="CP016908">
    <property type="protein sequence ID" value="APS00641.1"/>
    <property type="molecule type" value="Genomic_DNA"/>
</dbReference>
<dbReference type="OrthoDB" id="5512532at2"/>
<evidence type="ECO:0000313" key="2">
    <source>
        <dbReference type="Proteomes" id="UP000185544"/>
    </source>
</evidence>
<dbReference type="Proteomes" id="UP000185544">
    <property type="component" value="Chromosome"/>
</dbReference>
<keyword evidence="2" id="KW-1185">Reference proteome</keyword>
<protein>
    <submittedName>
        <fullName evidence="1">Uncharacterized protein</fullName>
    </submittedName>
</protein>
<reference evidence="1 2" key="1">
    <citation type="submission" date="2016-08" db="EMBL/GenBank/DDBJ databases">
        <title>Identification and validation of antigenic proteins from Pajaroellobacter abortibovis using de-novo genome sequence assembly and reverse vaccinology.</title>
        <authorList>
            <person name="Welly B.T."/>
            <person name="Miller M.R."/>
            <person name="Stott J.L."/>
            <person name="Blanchard M.T."/>
            <person name="Islas-Trejo A.D."/>
            <person name="O'Rourke S.M."/>
            <person name="Young A.E."/>
            <person name="Medrano J.F."/>
            <person name="Van Eenennaam A.L."/>
        </authorList>
    </citation>
    <scope>NUCLEOTIDE SEQUENCE [LARGE SCALE GENOMIC DNA]</scope>
    <source>
        <strain evidence="1 2">BTF92-0548A/99-0131</strain>
    </source>
</reference>